<gene>
    <name evidence="3" type="ORF">D7V88_04910</name>
</gene>
<reference evidence="4" key="1">
    <citation type="submission" date="2018-09" db="EMBL/GenBank/DDBJ databases">
        <authorList>
            <person name="Livingstone P.G."/>
            <person name="Whitworth D.E."/>
        </authorList>
    </citation>
    <scope>NUCLEOTIDE SEQUENCE [LARGE SCALE GENOMIC DNA]</scope>
    <source>
        <strain evidence="4">CA054A</strain>
    </source>
</reference>
<evidence type="ECO:0000313" key="3">
    <source>
        <dbReference type="EMBL" id="RKG92803.1"/>
    </source>
</evidence>
<dbReference type="RefSeq" id="WP_120539426.1">
    <property type="nucleotide sequence ID" value="NZ_RAVZ01000019.1"/>
</dbReference>
<dbReference type="PANTHER" id="PTHR31157:SF1">
    <property type="entry name" value="SCP DOMAIN-CONTAINING PROTEIN"/>
    <property type="match status" value="1"/>
</dbReference>
<name>A0A3A8JT63_9BACT</name>
<proteinExistence type="predicted"/>
<feature type="signal peptide" evidence="1">
    <location>
        <begin position="1"/>
        <end position="23"/>
    </location>
</feature>
<dbReference type="AlphaFoldDB" id="A0A3A8JT63"/>
<dbReference type="PANTHER" id="PTHR31157">
    <property type="entry name" value="SCP DOMAIN-CONTAINING PROTEIN"/>
    <property type="match status" value="1"/>
</dbReference>
<dbReference type="OrthoDB" id="5513170at2"/>
<dbReference type="SUPFAM" id="SSF55797">
    <property type="entry name" value="PR-1-like"/>
    <property type="match status" value="1"/>
</dbReference>
<keyword evidence="1" id="KW-0732">Signal</keyword>
<evidence type="ECO:0000256" key="1">
    <source>
        <dbReference type="SAM" id="SignalP"/>
    </source>
</evidence>
<dbReference type="InterPro" id="IPR035940">
    <property type="entry name" value="CAP_sf"/>
</dbReference>
<dbReference type="PROSITE" id="PS51257">
    <property type="entry name" value="PROKAR_LIPOPROTEIN"/>
    <property type="match status" value="1"/>
</dbReference>
<accession>A0A3A8JT63</accession>
<dbReference type="Gene3D" id="3.40.33.10">
    <property type="entry name" value="CAP"/>
    <property type="match status" value="1"/>
</dbReference>
<organism evidence="3 4">
    <name type="scientific">Corallococcus terminator</name>
    <dbReference type="NCBI Taxonomy" id="2316733"/>
    <lineage>
        <taxon>Bacteria</taxon>
        <taxon>Pseudomonadati</taxon>
        <taxon>Myxococcota</taxon>
        <taxon>Myxococcia</taxon>
        <taxon>Myxococcales</taxon>
        <taxon>Cystobacterineae</taxon>
        <taxon>Myxococcaceae</taxon>
        <taxon>Corallococcus</taxon>
    </lineage>
</organism>
<protein>
    <submittedName>
        <fullName evidence="3">CAP domain-containing protein</fullName>
    </submittedName>
</protein>
<keyword evidence="4" id="KW-1185">Reference proteome</keyword>
<sequence length="205" mass="21612">MSFTSRSVSLMLLGTALLGGCDAAPTTTPINESTVLPTDDLGTVESRTNAQPAGYCTSIAFVSGFSLEMEQAVIALVNQRRATGAICGGVAKPPVPPLTAESRLNCSARNHALDMGKFGYFGNIGQSGWTPLRRITLAGYTPLSYAEENIAAGYTSTAAAVVDAWMATPRDCNNIMNPAHLHVGVGQYTVPGSTYGYWVQDFGRP</sequence>
<evidence type="ECO:0000259" key="2">
    <source>
        <dbReference type="Pfam" id="PF00188"/>
    </source>
</evidence>
<dbReference type="Proteomes" id="UP000268094">
    <property type="component" value="Unassembled WGS sequence"/>
</dbReference>
<feature type="chain" id="PRO_5017479395" evidence="1">
    <location>
        <begin position="24"/>
        <end position="205"/>
    </location>
</feature>
<evidence type="ECO:0000313" key="4">
    <source>
        <dbReference type="Proteomes" id="UP000268094"/>
    </source>
</evidence>
<dbReference type="InterPro" id="IPR014044">
    <property type="entry name" value="CAP_dom"/>
</dbReference>
<dbReference type="Pfam" id="PF00188">
    <property type="entry name" value="CAP"/>
    <property type="match status" value="1"/>
</dbReference>
<dbReference type="CDD" id="cd05379">
    <property type="entry name" value="CAP_bacterial"/>
    <property type="match status" value="1"/>
</dbReference>
<feature type="domain" description="SCP" evidence="2">
    <location>
        <begin position="75"/>
        <end position="202"/>
    </location>
</feature>
<comment type="caution">
    <text evidence="3">The sequence shown here is derived from an EMBL/GenBank/DDBJ whole genome shotgun (WGS) entry which is preliminary data.</text>
</comment>
<dbReference type="EMBL" id="RAVZ01000019">
    <property type="protein sequence ID" value="RKG92803.1"/>
    <property type="molecule type" value="Genomic_DNA"/>
</dbReference>